<dbReference type="InterPro" id="IPR002018">
    <property type="entry name" value="CarbesteraseB"/>
</dbReference>
<gene>
    <name evidence="6" type="ORF">Vau01_122290</name>
</gene>
<sequence length="502" mass="53765">MDAVRVATNYGSVAGVRGNGYVRFHAVPYAEAPFGELRLRAPAAPRPWRDVRDCTRAGHGAPQPWRRADPWDRLVNPTVQGEDCLTLDIWAPTPDLAPHPVMVWIHGGGFITGTGSAPVFRGASFARDGIVHVSVNYRLGIDGWCAFDDAPDNLGLRDQIAALRWVQENISVFGGDTGRVTVAGQSAGAISVAYLLAAPAARGLFKRAICQSGILDASVSVDAARRVTVRTAAALGVPPTADAFADVELNRLREVTTQMLTESVQMSNWVVFRPSLPFLGVHGTETLPRPVLDALSGGAGADVATLAGTNRDDAFGVVRDAGLLDVDPPEEWIEQGLALLGIGQDVLTVYRAGPRRITRTAELVTAALTDQNFRMPTIQLLEAHQGKGFLYQFDWESPALPAGMGADHGIEVPFVYDDLAGFGSYAPIGAEILGPEPPPSLAASMHGAWVGFVTDGVPGWPAYDLDRRITMRFAAVSAAVDDLAGDERKAWQRHGRPDDDRV</sequence>
<dbReference type="EC" id="3.1.1.-" evidence="4"/>
<accession>A0A8J3ZKZ1</accession>
<evidence type="ECO:0000256" key="1">
    <source>
        <dbReference type="ARBA" id="ARBA00005964"/>
    </source>
</evidence>
<evidence type="ECO:0000259" key="5">
    <source>
        <dbReference type="Pfam" id="PF00135"/>
    </source>
</evidence>
<keyword evidence="7" id="KW-1185">Reference proteome</keyword>
<dbReference type="Pfam" id="PF00135">
    <property type="entry name" value="COesterase"/>
    <property type="match status" value="1"/>
</dbReference>
<evidence type="ECO:0000313" key="6">
    <source>
        <dbReference type="EMBL" id="GIJ64713.1"/>
    </source>
</evidence>
<organism evidence="6 7">
    <name type="scientific">Virgisporangium aurantiacum</name>
    <dbReference type="NCBI Taxonomy" id="175570"/>
    <lineage>
        <taxon>Bacteria</taxon>
        <taxon>Bacillati</taxon>
        <taxon>Actinomycetota</taxon>
        <taxon>Actinomycetes</taxon>
        <taxon>Micromonosporales</taxon>
        <taxon>Micromonosporaceae</taxon>
        <taxon>Virgisporangium</taxon>
    </lineage>
</organism>
<evidence type="ECO:0000313" key="7">
    <source>
        <dbReference type="Proteomes" id="UP000612585"/>
    </source>
</evidence>
<evidence type="ECO:0000256" key="2">
    <source>
        <dbReference type="ARBA" id="ARBA00010515"/>
    </source>
</evidence>
<comment type="similarity">
    <text evidence="1 4">Belongs to the type-B carboxylesterase/lipase family.</text>
</comment>
<comment type="similarity">
    <text evidence="2">Belongs to the 'GDXG' lipolytic enzyme family.</text>
</comment>
<feature type="domain" description="Carboxylesterase type B" evidence="5">
    <location>
        <begin position="5"/>
        <end position="458"/>
    </location>
</feature>
<dbReference type="InterPro" id="IPR019826">
    <property type="entry name" value="Carboxylesterase_B_AS"/>
</dbReference>
<dbReference type="Gene3D" id="3.40.50.1820">
    <property type="entry name" value="alpha/beta hydrolase"/>
    <property type="match status" value="1"/>
</dbReference>
<dbReference type="EMBL" id="BOPG01000126">
    <property type="protein sequence ID" value="GIJ64713.1"/>
    <property type="molecule type" value="Genomic_DNA"/>
</dbReference>
<dbReference type="PROSITE" id="PS00122">
    <property type="entry name" value="CARBOXYLESTERASE_B_1"/>
    <property type="match status" value="1"/>
</dbReference>
<dbReference type="SUPFAM" id="SSF53474">
    <property type="entry name" value="alpha/beta-Hydrolases"/>
    <property type="match status" value="1"/>
</dbReference>
<dbReference type="PROSITE" id="PS00941">
    <property type="entry name" value="CARBOXYLESTERASE_B_2"/>
    <property type="match status" value="1"/>
</dbReference>
<name>A0A8J3ZKZ1_9ACTN</name>
<evidence type="ECO:0000256" key="4">
    <source>
        <dbReference type="RuleBase" id="RU361235"/>
    </source>
</evidence>
<comment type="caution">
    <text evidence="6">The sequence shown here is derived from an EMBL/GenBank/DDBJ whole genome shotgun (WGS) entry which is preliminary data.</text>
</comment>
<dbReference type="RefSeq" id="WP_204014021.1">
    <property type="nucleotide sequence ID" value="NZ_BOPG01000126.1"/>
</dbReference>
<dbReference type="InterPro" id="IPR002168">
    <property type="entry name" value="Lipase_GDXG_HIS_AS"/>
</dbReference>
<evidence type="ECO:0000256" key="3">
    <source>
        <dbReference type="ARBA" id="ARBA00022801"/>
    </source>
</evidence>
<dbReference type="AlphaFoldDB" id="A0A8J3ZKZ1"/>
<dbReference type="PANTHER" id="PTHR11559">
    <property type="entry name" value="CARBOXYLESTERASE"/>
    <property type="match status" value="1"/>
</dbReference>
<dbReference type="InterPro" id="IPR050309">
    <property type="entry name" value="Type-B_Carboxylest/Lipase"/>
</dbReference>
<proteinExistence type="inferred from homology"/>
<dbReference type="InterPro" id="IPR019819">
    <property type="entry name" value="Carboxylesterase_B_CS"/>
</dbReference>
<keyword evidence="3 4" id="KW-0378">Hydrolase</keyword>
<protein>
    <recommendedName>
        <fullName evidence="4">Carboxylic ester hydrolase</fullName>
        <ecNumber evidence="4">3.1.1.-</ecNumber>
    </recommendedName>
</protein>
<reference evidence="6" key="1">
    <citation type="submission" date="2021-01" db="EMBL/GenBank/DDBJ databases">
        <title>Whole genome shotgun sequence of Virgisporangium aurantiacum NBRC 16421.</title>
        <authorList>
            <person name="Komaki H."/>
            <person name="Tamura T."/>
        </authorList>
    </citation>
    <scope>NUCLEOTIDE SEQUENCE</scope>
    <source>
        <strain evidence="6">NBRC 16421</strain>
    </source>
</reference>
<dbReference type="PROSITE" id="PS01173">
    <property type="entry name" value="LIPASE_GDXG_HIS"/>
    <property type="match status" value="1"/>
</dbReference>
<dbReference type="InterPro" id="IPR029058">
    <property type="entry name" value="AB_hydrolase_fold"/>
</dbReference>
<dbReference type="Proteomes" id="UP000612585">
    <property type="component" value="Unassembled WGS sequence"/>
</dbReference>
<dbReference type="GO" id="GO:0016787">
    <property type="term" value="F:hydrolase activity"/>
    <property type="evidence" value="ECO:0007669"/>
    <property type="project" value="UniProtKB-KW"/>
</dbReference>